<dbReference type="AlphaFoldDB" id="A0A8E2E9L4"/>
<dbReference type="SUPFAM" id="SSF52540">
    <property type="entry name" value="P-loop containing nucleoside triphosphate hydrolases"/>
    <property type="match status" value="1"/>
</dbReference>
<evidence type="ECO:0000313" key="4">
    <source>
        <dbReference type="EMBL" id="OCK79661.1"/>
    </source>
</evidence>
<dbReference type="GO" id="GO:0003824">
    <property type="term" value="F:catalytic activity"/>
    <property type="evidence" value="ECO:0007669"/>
    <property type="project" value="InterPro"/>
</dbReference>
<dbReference type="Pfam" id="PF13374">
    <property type="entry name" value="TPR_10"/>
    <property type="match status" value="3"/>
</dbReference>
<feature type="domain" description="NB-ARC" evidence="2">
    <location>
        <begin position="343"/>
        <end position="506"/>
    </location>
</feature>
<feature type="region of interest" description="Disordered" evidence="1">
    <location>
        <begin position="626"/>
        <end position="648"/>
    </location>
</feature>
<evidence type="ECO:0000259" key="2">
    <source>
        <dbReference type="Pfam" id="PF00931"/>
    </source>
</evidence>
<proteinExistence type="predicted"/>
<dbReference type="InterPro" id="IPR000845">
    <property type="entry name" value="Nucleoside_phosphorylase_d"/>
</dbReference>
<dbReference type="Gene3D" id="3.40.50.1580">
    <property type="entry name" value="Nucleoside phosphorylase domain"/>
    <property type="match status" value="1"/>
</dbReference>
<protein>
    <submittedName>
        <fullName evidence="4">Purine and uridine phosphorylase</fullName>
    </submittedName>
</protein>
<dbReference type="Gene3D" id="1.25.40.10">
    <property type="entry name" value="Tetratricopeptide repeat domain"/>
    <property type="match status" value="2"/>
</dbReference>
<dbReference type="InterPro" id="IPR035994">
    <property type="entry name" value="Nucleoside_phosphorylase_sf"/>
</dbReference>
<dbReference type="Pfam" id="PF01048">
    <property type="entry name" value="PNP_UDP_1"/>
    <property type="match status" value="1"/>
</dbReference>
<dbReference type="GO" id="GO:0043531">
    <property type="term" value="F:ADP binding"/>
    <property type="evidence" value="ECO:0007669"/>
    <property type="project" value="InterPro"/>
</dbReference>
<sequence length="956" mass="107122">MKRRGLQAEDYTVGWICALPIELAAAREMLDEEDDELPQYSSDSDLYTFGRIGDHNVILACLPAGQMGPQSAATVAARMTSKFTSIRFGLMVGIGGGVPSSESDIRLGDVVISQPSLQYGGVVQYDFGKTEAGGRKSRTGWLDAPPKVLLNAVSKLRALHYQGRGSLTTYLSAFDRLENFRRDAAYPDVLFKASYNHIRGSTCEQCSKEEEVKRTPRKDGQVVVHYGTIASGNQVIKDGITRDRISTELGGVMCFEMEAAGLMNDFRCLVIRGICDYADSHKNKKWQPYAAATAAACAKEIMSVIPAAVYDACRGQKRPETPPRPCSTVPFRRDLDFVSHGTLLNQIHGKLSSPASRVALVGLGGVGKSQLAIEYCHRAREQFPQTWVFWVHSSNLARLEQGYQDIADTVKIPGRKDHKADIFQLVRSWLRDESKGKWILVLDNADDDTMVSKISAYLPQSQNGLVLVTTRNRSVASRLVEESEIIPVKPMDEDDAIILLKKKFGTESNSAELAELAAALECMPLAIVQAAAYIKQRAPRYSLQQYLKEFNKSDKRKTSLLDHEAGYLRRDPEANNSILVTWQISFDHIRDTRRSAADLLSLMSFFDRQSIPKALLRSESKDIEECKDRSNAGEGELEDLGSGKEDTSSESIFDEFEDDIYLLRNYSLVSIKADGISLEMHGLVQLATRRWLEVHGEIEKWKQQFIHNLFIVYPTGEPENWTKCQVLFPHAKSAETQRPSDDGTVQDWGVILRNAAWYAWAKGDYNEAERMSSKARKALLKVVGKENTETLKCMEMLGTVYRYKGRWKEAEELEVQVMETRKRVLGPEHPDTLTSMANLASTSRVLGPEHPSTLTSMANLASTYRNQGRWKEAEGLEVQVMETRKMVLGPEHPSTLTSMSNLAHTWKSQSRNEDAISLMRKCCQLLKQILGPQHSHTIASLEILNEWQIENMEAGI</sequence>
<dbReference type="Proteomes" id="UP000250266">
    <property type="component" value="Unassembled WGS sequence"/>
</dbReference>
<dbReference type="Pfam" id="PF00931">
    <property type="entry name" value="NB-ARC"/>
    <property type="match status" value="1"/>
</dbReference>
<dbReference type="InterPro" id="IPR011990">
    <property type="entry name" value="TPR-like_helical_dom_sf"/>
</dbReference>
<dbReference type="InterPro" id="IPR053137">
    <property type="entry name" value="NLR-like"/>
</dbReference>
<accession>A0A8E2E9L4</accession>
<dbReference type="PANTHER" id="PTHR46082:SF11">
    <property type="entry name" value="AAA+ ATPASE DOMAIN-CONTAINING PROTEIN-RELATED"/>
    <property type="match status" value="1"/>
</dbReference>
<evidence type="ECO:0000256" key="1">
    <source>
        <dbReference type="SAM" id="MobiDB-lite"/>
    </source>
</evidence>
<evidence type="ECO:0000313" key="5">
    <source>
        <dbReference type="Proteomes" id="UP000250266"/>
    </source>
</evidence>
<dbReference type="PANTHER" id="PTHR46082">
    <property type="entry name" value="ATP/GTP-BINDING PROTEIN-RELATED"/>
    <property type="match status" value="1"/>
</dbReference>
<reference evidence="4 5" key="1">
    <citation type="journal article" date="2016" name="Nat. Commun.">
        <title>Ectomycorrhizal ecology is imprinted in the genome of the dominant symbiotic fungus Cenococcum geophilum.</title>
        <authorList>
            <consortium name="DOE Joint Genome Institute"/>
            <person name="Peter M."/>
            <person name="Kohler A."/>
            <person name="Ohm R.A."/>
            <person name="Kuo A."/>
            <person name="Krutzmann J."/>
            <person name="Morin E."/>
            <person name="Arend M."/>
            <person name="Barry K.W."/>
            <person name="Binder M."/>
            <person name="Choi C."/>
            <person name="Clum A."/>
            <person name="Copeland A."/>
            <person name="Grisel N."/>
            <person name="Haridas S."/>
            <person name="Kipfer T."/>
            <person name="LaButti K."/>
            <person name="Lindquist E."/>
            <person name="Lipzen A."/>
            <person name="Maire R."/>
            <person name="Meier B."/>
            <person name="Mihaltcheva S."/>
            <person name="Molinier V."/>
            <person name="Murat C."/>
            <person name="Poggeler S."/>
            <person name="Quandt C.A."/>
            <person name="Sperisen C."/>
            <person name="Tritt A."/>
            <person name="Tisserant E."/>
            <person name="Crous P.W."/>
            <person name="Henrissat B."/>
            <person name="Nehls U."/>
            <person name="Egli S."/>
            <person name="Spatafora J.W."/>
            <person name="Grigoriev I.V."/>
            <person name="Martin F.M."/>
        </authorList>
    </citation>
    <scope>NUCLEOTIDE SEQUENCE [LARGE SCALE GENOMIC DNA]</scope>
    <source>
        <strain evidence="4 5">CBS 459.81</strain>
    </source>
</reference>
<dbReference type="SUPFAM" id="SSF48452">
    <property type="entry name" value="TPR-like"/>
    <property type="match status" value="2"/>
</dbReference>
<dbReference type="InterPro" id="IPR002182">
    <property type="entry name" value="NB-ARC"/>
</dbReference>
<dbReference type="GO" id="GO:0009116">
    <property type="term" value="P:nucleoside metabolic process"/>
    <property type="evidence" value="ECO:0007669"/>
    <property type="project" value="InterPro"/>
</dbReference>
<gene>
    <name evidence="4" type="ORF">K432DRAFT_382855</name>
</gene>
<dbReference type="InterPro" id="IPR027417">
    <property type="entry name" value="P-loop_NTPase"/>
</dbReference>
<dbReference type="SUPFAM" id="SSF53167">
    <property type="entry name" value="Purine and uridine phosphorylases"/>
    <property type="match status" value="1"/>
</dbReference>
<name>A0A8E2E9L4_9PEZI</name>
<feature type="domain" description="Nucleoside phosphorylase" evidence="3">
    <location>
        <begin position="13"/>
        <end position="299"/>
    </location>
</feature>
<dbReference type="EMBL" id="KV744993">
    <property type="protein sequence ID" value="OCK79661.1"/>
    <property type="molecule type" value="Genomic_DNA"/>
</dbReference>
<dbReference type="Gene3D" id="3.40.50.300">
    <property type="entry name" value="P-loop containing nucleotide triphosphate hydrolases"/>
    <property type="match status" value="1"/>
</dbReference>
<organism evidence="4 5">
    <name type="scientific">Lepidopterella palustris CBS 459.81</name>
    <dbReference type="NCBI Taxonomy" id="1314670"/>
    <lineage>
        <taxon>Eukaryota</taxon>
        <taxon>Fungi</taxon>
        <taxon>Dikarya</taxon>
        <taxon>Ascomycota</taxon>
        <taxon>Pezizomycotina</taxon>
        <taxon>Dothideomycetes</taxon>
        <taxon>Pleosporomycetidae</taxon>
        <taxon>Mytilinidiales</taxon>
        <taxon>Argynnaceae</taxon>
        <taxon>Lepidopterella</taxon>
    </lineage>
</organism>
<evidence type="ECO:0000259" key="3">
    <source>
        <dbReference type="Pfam" id="PF01048"/>
    </source>
</evidence>
<keyword evidence="5" id="KW-1185">Reference proteome</keyword>
<dbReference type="OrthoDB" id="3847045at2759"/>